<feature type="DNA-binding region" description="H-T-H motif" evidence="4">
    <location>
        <begin position="123"/>
        <end position="142"/>
    </location>
</feature>
<evidence type="ECO:0000259" key="5">
    <source>
        <dbReference type="PROSITE" id="PS50977"/>
    </source>
</evidence>
<dbReference type="InterPro" id="IPR001647">
    <property type="entry name" value="HTH_TetR"/>
</dbReference>
<dbReference type="InterPro" id="IPR009057">
    <property type="entry name" value="Homeodomain-like_sf"/>
</dbReference>
<keyword evidence="2 4" id="KW-0238">DNA-binding</keyword>
<gene>
    <name evidence="6" type="ORF">NSU_2312</name>
</gene>
<dbReference type="PATRIC" id="fig|1088721.3.peg.2290"/>
<sequence length="292" mass="31612">MNSTAKPAALNGQEQLRERPILHAFAFEALFHPPIPIKRPPVIGIGAPNCRTRTTYARKSQSATLQTLYGHCVHFSITVSEMTNPSATAEPVSLRKAQRRFTRSLILDAAREVFSARGFRAATLEEVAAAAGTRRSTIYTHFSDKDDILAAIADEWNEAARDVVAKLPGPCPDRAQIDAWLLDVVEFIERERTPSILLSQLGNAVGAPKALSGTGEVLIEGLAASVPAFEDAALPGEAGGVARAHVMILLREMGFAAMHCTDPANRDFGRHLLVAVGDLFERFLKDHAARNG</sequence>
<dbReference type="PANTHER" id="PTHR30055:SF234">
    <property type="entry name" value="HTH-TYPE TRANSCRIPTIONAL REGULATOR BETI"/>
    <property type="match status" value="1"/>
</dbReference>
<proteinExistence type="predicted"/>
<keyword evidence="1" id="KW-0805">Transcription regulation</keyword>
<dbReference type="EMBL" id="AGFM01000033">
    <property type="protein sequence ID" value="EHJ60690.1"/>
    <property type="molecule type" value="Genomic_DNA"/>
</dbReference>
<accession>G6ED91</accession>
<dbReference type="SUPFAM" id="SSF46689">
    <property type="entry name" value="Homeodomain-like"/>
    <property type="match status" value="1"/>
</dbReference>
<dbReference type="AlphaFoldDB" id="G6ED91"/>
<dbReference type="Pfam" id="PF00440">
    <property type="entry name" value="TetR_N"/>
    <property type="match status" value="1"/>
</dbReference>
<name>G6ED91_9SPHN</name>
<dbReference type="PANTHER" id="PTHR30055">
    <property type="entry name" value="HTH-TYPE TRANSCRIPTIONAL REGULATOR RUTR"/>
    <property type="match status" value="1"/>
</dbReference>
<organism evidence="6 7">
    <name type="scientific">Novosphingobium pentaromativorans US6-1</name>
    <dbReference type="NCBI Taxonomy" id="1088721"/>
    <lineage>
        <taxon>Bacteria</taxon>
        <taxon>Pseudomonadati</taxon>
        <taxon>Pseudomonadota</taxon>
        <taxon>Alphaproteobacteria</taxon>
        <taxon>Sphingomonadales</taxon>
        <taxon>Sphingomonadaceae</taxon>
        <taxon>Novosphingobium</taxon>
    </lineage>
</organism>
<dbReference type="PROSITE" id="PS50977">
    <property type="entry name" value="HTH_TETR_2"/>
    <property type="match status" value="1"/>
</dbReference>
<feature type="domain" description="HTH tetR-type" evidence="5">
    <location>
        <begin position="100"/>
        <end position="160"/>
    </location>
</feature>
<dbReference type="InterPro" id="IPR050109">
    <property type="entry name" value="HTH-type_TetR-like_transc_reg"/>
</dbReference>
<dbReference type="PRINTS" id="PR00455">
    <property type="entry name" value="HTHTETR"/>
</dbReference>
<dbReference type="OrthoDB" id="9787680at2"/>
<dbReference type="GO" id="GO:0003700">
    <property type="term" value="F:DNA-binding transcription factor activity"/>
    <property type="evidence" value="ECO:0007669"/>
    <property type="project" value="TreeGrafter"/>
</dbReference>
<comment type="caution">
    <text evidence="6">The sequence shown here is derived from an EMBL/GenBank/DDBJ whole genome shotgun (WGS) entry which is preliminary data.</text>
</comment>
<evidence type="ECO:0000256" key="3">
    <source>
        <dbReference type="ARBA" id="ARBA00023163"/>
    </source>
</evidence>
<evidence type="ECO:0000313" key="6">
    <source>
        <dbReference type="EMBL" id="EHJ60690.1"/>
    </source>
</evidence>
<protein>
    <recommendedName>
        <fullName evidence="5">HTH tetR-type domain-containing protein</fullName>
    </recommendedName>
</protein>
<dbReference type="Gene3D" id="1.10.357.10">
    <property type="entry name" value="Tetracycline Repressor, domain 2"/>
    <property type="match status" value="1"/>
</dbReference>
<evidence type="ECO:0000313" key="7">
    <source>
        <dbReference type="Proteomes" id="UP000004030"/>
    </source>
</evidence>
<evidence type="ECO:0000256" key="4">
    <source>
        <dbReference type="PROSITE-ProRule" id="PRU00335"/>
    </source>
</evidence>
<dbReference type="Proteomes" id="UP000004030">
    <property type="component" value="Unassembled WGS sequence"/>
</dbReference>
<keyword evidence="7" id="KW-1185">Reference proteome</keyword>
<evidence type="ECO:0000256" key="1">
    <source>
        <dbReference type="ARBA" id="ARBA00023015"/>
    </source>
</evidence>
<keyword evidence="3" id="KW-0804">Transcription</keyword>
<dbReference type="GO" id="GO:0000976">
    <property type="term" value="F:transcription cis-regulatory region binding"/>
    <property type="evidence" value="ECO:0007669"/>
    <property type="project" value="TreeGrafter"/>
</dbReference>
<evidence type="ECO:0000256" key="2">
    <source>
        <dbReference type="ARBA" id="ARBA00023125"/>
    </source>
</evidence>
<reference evidence="6 7" key="1">
    <citation type="journal article" date="2012" name="J. Bacteriol.">
        <title>Genome sequence of benzo(a)pyrene-degrading bacterium Novosphingobium pentaromativorans US6-1.</title>
        <authorList>
            <person name="Luo Y.R."/>
            <person name="Kang S.G."/>
            <person name="Kim S.J."/>
            <person name="Kim M.R."/>
            <person name="Li N."/>
            <person name="Lee J.H."/>
            <person name="Kwon K.K."/>
        </authorList>
    </citation>
    <scope>NUCLEOTIDE SEQUENCE [LARGE SCALE GENOMIC DNA]</scope>
    <source>
        <strain evidence="6 7">US6-1</strain>
    </source>
</reference>
<dbReference type="eggNOG" id="COG1309">
    <property type="taxonomic scope" value="Bacteria"/>
</dbReference>